<comment type="caution">
    <text evidence="7">The sequence shown here is derived from an EMBL/GenBank/DDBJ whole genome shotgun (WGS) entry which is preliminary data.</text>
</comment>
<evidence type="ECO:0000313" key="8">
    <source>
        <dbReference type="Proteomes" id="UP000561045"/>
    </source>
</evidence>
<dbReference type="GO" id="GO:0000976">
    <property type="term" value="F:transcription cis-regulatory region binding"/>
    <property type="evidence" value="ECO:0007669"/>
    <property type="project" value="TreeGrafter"/>
</dbReference>
<dbReference type="SUPFAM" id="SSF47413">
    <property type="entry name" value="lambda repressor-like DNA-binding domains"/>
    <property type="match status" value="1"/>
</dbReference>
<gene>
    <name evidence="7" type="ORF">GGR36_002158</name>
</gene>
<feature type="domain" description="HTH lacI-type" evidence="5">
    <location>
        <begin position="15"/>
        <end position="69"/>
    </location>
</feature>
<sequence>MTSEHTKKTDLPENITLEMVARTAGVSPATVSRILNGSARVSDKKRAAVAAVIKQLNYRPNALARGLAQGRTNSIGVLTQDIASPFYGEALRGIEDALKDTGAIPLIVSGHWILRDEVERLEHLLSRRVDGLIVLTGSLPDDELIRYAGEVPLVVTGRDLEADNLTSLRFDDYAGARIATEHLIDLGHRRIAHVAGPLDHFDSLERLRGYREALIDAGIAFDDDLVVHADFHEPGGLLAINQLIAARTPFTAVFAANDQSAFGARLALHTHGIRVPEDISIVGFDDLPVSNYVVPPLTTVKQPAYEMGEIAARALVSMIHGEPKLGQLPRPELVVRASSRPLRR</sequence>
<evidence type="ECO:0000256" key="2">
    <source>
        <dbReference type="ARBA" id="ARBA00023015"/>
    </source>
</evidence>
<protein>
    <submittedName>
        <fullName evidence="7">LacI family transcriptional regulator</fullName>
    </submittedName>
</protein>
<dbReference type="Pfam" id="PF00356">
    <property type="entry name" value="LacI"/>
    <property type="match status" value="1"/>
</dbReference>
<dbReference type="Proteomes" id="UP000561045">
    <property type="component" value="Unassembled WGS sequence"/>
</dbReference>
<name>A0A840BIP0_9RHOO</name>
<reference evidence="7 8" key="1">
    <citation type="submission" date="2020-08" db="EMBL/GenBank/DDBJ databases">
        <title>Genomic Encyclopedia of Type Strains, Phase IV (KMG-IV): sequencing the most valuable type-strain genomes for metagenomic binning, comparative biology and taxonomic classification.</title>
        <authorList>
            <person name="Goeker M."/>
        </authorList>
    </citation>
    <scope>NUCLEOTIDE SEQUENCE [LARGE SCALE GENOMIC DNA]</scope>
    <source>
        <strain evidence="7 8">DSM 106739</strain>
    </source>
</reference>
<dbReference type="SUPFAM" id="SSF53822">
    <property type="entry name" value="Periplasmic binding protein-like I"/>
    <property type="match status" value="1"/>
</dbReference>
<evidence type="ECO:0000256" key="4">
    <source>
        <dbReference type="ARBA" id="ARBA00023163"/>
    </source>
</evidence>
<dbReference type="PROSITE" id="PS50943">
    <property type="entry name" value="HTH_CROC1"/>
    <property type="match status" value="1"/>
</dbReference>
<dbReference type="PANTHER" id="PTHR30146">
    <property type="entry name" value="LACI-RELATED TRANSCRIPTIONAL REPRESSOR"/>
    <property type="match status" value="1"/>
</dbReference>
<dbReference type="InterPro" id="IPR001387">
    <property type="entry name" value="Cro/C1-type_HTH"/>
</dbReference>
<dbReference type="InterPro" id="IPR046335">
    <property type="entry name" value="LacI/GalR-like_sensor"/>
</dbReference>
<dbReference type="CDD" id="cd06290">
    <property type="entry name" value="PBP1_LacI-like"/>
    <property type="match status" value="1"/>
</dbReference>
<dbReference type="AlphaFoldDB" id="A0A840BIP0"/>
<dbReference type="InterPro" id="IPR010982">
    <property type="entry name" value="Lambda_DNA-bd_dom_sf"/>
</dbReference>
<proteinExistence type="predicted"/>
<organism evidence="7 8">
    <name type="scientific">Niveibacterium umoris</name>
    <dbReference type="NCBI Taxonomy" id="1193620"/>
    <lineage>
        <taxon>Bacteria</taxon>
        <taxon>Pseudomonadati</taxon>
        <taxon>Pseudomonadota</taxon>
        <taxon>Betaproteobacteria</taxon>
        <taxon>Rhodocyclales</taxon>
        <taxon>Rhodocyclaceae</taxon>
        <taxon>Niveibacterium</taxon>
    </lineage>
</organism>
<dbReference type="Pfam" id="PF13377">
    <property type="entry name" value="Peripla_BP_3"/>
    <property type="match status" value="1"/>
</dbReference>
<feature type="domain" description="HTH cro/C1-type" evidence="6">
    <location>
        <begin position="14"/>
        <end position="63"/>
    </location>
</feature>
<evidence type="ECO:0000313" key="7">
    <source>
        <dbReference type="EMBL" id="MBB4012850.1"/>
    </source>
</evidence>
<dbReference type="Gene3D" id="3.40.50.2300">
    <property type="match status" value="2"/>
</dbReference>
<dbReference type="InterPro" id="IPR000843">
    <property type="entry name" value="HTH_LacI"/>
</dbReference>
<accession>A0A840BIP0</accession>
<dbReference type="InterPro" id="IPR028082">
    <property type="entry name" value="Peripla_BP_I"/>
</dbReference>
<keyword evidence="2" id="KW-0805">Transcription regulation</keyword>
<dbReference type="GO" id="GO:0003700">
    <property type="term" value="F:DNA-binding transcription factor activity"/>
    <property type="evidence" value="ECO:0007669"/>
    <property type="project" value="TreeGrafter"/>
</dbReference>
<keyword evidence="3" id="KW-0238">DNA-binding</keyword>
<dbReference type="PANTHER" id="PTHR30146:SF148">
    <property type="entry name" value="HTH-TYPE TRANSCRIPTIONAL REPRESSOR PURR-RELATED"/>
    <property type="match status" value="1"/>
</dbReference>
<evidence type="ECO:0000256" key="3">
    <source>
        <dbReference type="ARBA" id="ARBA00023125"/>
    </source>
</evidence>
<keyword evidence="8" id="KW-1185">Reference proteome</keyword>
<evidence type="ECO:0000256" key="1">
    <source>
        <dbReference type="ARBA" id="ARBA00022491"/>
    </source>
</evidence>
<keyword evidence="4" id="KW-0804">Transcription</keyword>
<dbReference type="CDD" id="cd01392">
    <property type="entry name" value="HTH_LacI"/>
    <property type="match status" value="1"/>
</dbReference>
<evidence type="ECO:0000259" key="6">
    <source>
        <dbReference type="PROSITE" id="PS50943"/>
    </source>
</evidence>
<dbReference type="PROSITE" id="PS50932">
    <property type="entry name" value="HTH_LACI_2"/>
    <property type="match status" value="1"/>
</dbReference>
<dbReference type="Gene3D" id="1.10.260.40">
    <property type="entry name" value="lambda repressor-like DNA-binding domains"/>
    <property type="match status" value="1"/>
</dbReference>
<evidence type="ECO:0000259" key="5">
    <source>
        <dbReference type="PROSITE" id="PS50932"/>
    </source>
</evidence>
<keyword evidence="1" id="KW-0678">Repressor</keyword>
<dbReference type="SMART" id="SM00354">
    <property type="entry name" value="HTH_LACI"/>
    <property type="match status" value="1"/>
</dbReference>
<dbReference type="RefSeq" id="WP_183634624.1">
    <property type="nucleotide sequence ID" value="NZ_BAABLE010000011.1"/>
</dbReference>
<dbReference type="EMBL" id="JACIET010000001">
    <property type="protein sequence ID" value="MBB4012850.1"/>
    <property type="molecule type" value="Genomic_DNA"/>
</dbReference>